<organism evidence="1">
    <name type="scientific">Tanacetum cinerariifolium</name>
    <name type="common">Dalmatian daisy</name>
    <name type="synonym">Chrysanthemum cinerariifolium</name>
    <dbReference type="NCBI Taxonomy" id="118510"/>
    <lineage>
        <taxon>Eukaryota</taxon>
        <taxon>Viridiplantae</taxon>
        <taxon>Streptophyta</taxon>
        <taxon>Embryophyta</taxon>
        <taxon>Tracheophyta</taxon>
        <taxon>Spermatophyta</taxon>
        <taxon>Magnoliopsida</taxon>
        <taxon>eudicotyledons</taxon>
        <taxon>Gunneridae</taxon>
        <taxon>Pentapetalae</taxon>
        <taxon>asterids</taxon>
        <taxon>campanulids</taxon>
        <taxon>Asterales</taxon>
        <taxon>Asteraceae</taxon>
        <taxon>Asteroideae</taxon>
        <taxon>Anthemideae</taxon>
        <taxon>Anthemidinae</taxon>
        <taxon>Tanacetum</taxon>
    </lineage>
</organism>
<feature type="non-terminal residue" evidence="1">
    <location>
        <position position="91"/>
    </location>
</feature>
<comment type="caution">
    <text evidence="1">The sequence shown here is derived from an EMBL/GenBank/DDBJ whole genome shotgun (WGS) entry which is preliminary data.</text>
</comment>
<sequence length="91" mass="10086">LHAIIGHFLVDAKDFGQLLGVCAASDICSADTFQLRLREPLQPLRLVFLQGRSLLQELSEIARRGNALLEAVQERVDADIRVHDILNALVV</sequence>
<name>A0A699X8T2_TANCI</name>
<evidence type="ECO:0000313" key="1">
    <source>
        <dbReference type="EMBL" id="GFD56265.1"/>
    </source>
</evidence>
<reference evidence="1" key="1">
    <citation type="journal article" date="2019" name="Sci. Rep.">
        <title>Draft genome of Tanacetum cinerariifolium, the natural source of mosquito coil.</title>
        <authorList>
            <person name="Yamashiro T."/>
            <person name="Shiraishi A."/>
            <person name="Satake H."/>
            <person name="Nakayama K."/>
        </authorList>
    </citation>
    <scope>NUCLEOTIDE SEQUENCE</scope>
</reference>
<feature type="non-terminal residue" evidence="1">
    <location>
        <position position="1"/>
    </location>
</feature>
<dbReference type="AlphaFoldDB" id="A0A699X8T2"/>
<protein>
    <submittedName>
        <fullName evidence="1">Uncharacterized protein</fullName>
    </submittedName>
</protein>
<accession>A0A699X8T2</accession>
<gene>
    <name evidence="1" type="ORF">Tci_928234</name>
</gene>
<proteinExistence type="predicted"/>
<dbReference type="EMBL" id="BKCJ011827490">
    <property type="protein sequence ID" value="GFD56265.1"/>
    <property type="molecule type" value="Genomic_DNA"/>
</dbReference>